<feature type="transmembrane region" description="Helical" evidence="1">
    <location>
        <begin position="63"/>
        <end position="82"/>
    </location>
</feature>
<dbReference type="AlphaFoldDB" id="A0A067PJK7"/>
<evidence type="ECO:0000259" key="2">
    <source>
        <dbReference type="Pfam" id="PF24803"/>
    </source>
</evidence>
<keyword evidence="1" id="KW-0472">Membrane</keyword>
<dbReference type="InParanoid" id="A0A067PJK7"/>
<dbReference type="HOGENOM" id="CLU_112091_3_0_1"/>
<accession>A0A067PJK7</accession>
<evidence type="ECO:0000313" key="3">
    <source>
        <dbReference type="EMBL" id="KDQ54964.1"/>
    </source>
</evidence>
<keyword evidence="1" id="KW-0812">Transmembrane</keyword>
<gene>
    <name evidence="3" type="ORF">JAAARDRAFT_160320</name>
</gene>
<feature type="transmembrane region" description="Helical" evidence="1">
    <location>
        <begin position="102"/>
        <end position="122"/>
    </location>
</feature>
<keyword evidence="1" id="KW-1133">Transmembrane helix</keyword>
<dbReference type="PANTHER" id="PTHR37019:SF2">
    <property type="entry name" value="EXPERA DOMAIN-CONTAINING PROTEIN"/>
    <property type="match status" value="1"/>
</dbReference>
<protein>
    <recommendedName>
        <fullName evidence="2">DUF7704 domain-containing protein</fullName>
    </recommendedName>
</protein>
<dbReference type="EMBL" id="KL197727">
    <property type="protein sequence ID" value="KDQ54964.1"/>
    <property type="molecule type" value="Genomic_DNA"/>
</dbReference>
<feature type="transmembrane region" description="Helical" evidence="1">
    <location>
        <begin position="12"/>
        <end position="33"/>
    </location>
</feature>
<organism evidence="3 4">
    <name type="scientific">Jaapia argillacea MUCL 33604</name>
    <dbReference type="NCBI Taxonomy" id="933084"/>
    <lineage>
        <taxon>Eukaryota</taxon>
        <taxon>Fungi</taxon>
        <taxon>Dikarya</taxon>
        <taxon>Basidiomycota</taxon>
        <taxon>Agaricomycotina</taxon>
        <taxon>Agaricomycetes</taxon>
        <taxon>Agaricomycetidae</taxon>
        <taxon>Jaapiales</taxon>
        <taxon>Jaapiaceae</taxon>
        <taxon>Jaapia</taxon>
    </lineage>
</organism>
<dbReference type="PANTHER" id="PTHR37019">
    <property type="entry name" value="CHROMOSOME 1, WHOLE GENOME SHOTGUN SEQUENCE"/>
    <property type="match status" value="1"/>
</dbReference>
<proteinExistence type="predicted"/>
<evidence type="ECO:0000256" key="1">
    <source>
        <dbReference type="SAM" id="Phobius"/>
    </source>
</evidence>
<dbReference type="OrthoDB" id="2937326at2759"/>
<reference evidence="4" key="1">
    <citation type="journal article" date="2014" name="Proc. Natl. Acad. Sci. U.S.A.">
        <title>Extensive sampling of basidiomycete genomes demonstrates inadequacy of the white-rot/brown-rot paradigm for wood decay fungi.</title>
        <authorList>
            <person name="Riley R."/>
            <person name="Salamov A.A."/>
            <person name="Brown D.W."/>
            <person name="Nagy L.G."/>
            <person name="Floudas D."/>
            <person name="Held B.W."/>
            <person name="Levasseur A."/>
            <person name="Lombard V."/>
            <person name="Morin E."/>
            <person name="Otillar R."/>
            <person name="Lindquist E.A."/>
            <person name="Sun H."/>
            <person name="LaButti K.M."/>
            <person name="Schmutz J."/>
            <person name="Jabbour D."/>
            <person name="Luo H."/>
            <person name="Baker S.E."/>
            <person name="Pisabarro A.G."/>
            <person name="Walton J.D."/>
            <person name="Blanchette R.A."/>
            <person name="Henrissat B."/>
            <person name="Martin F."/>
            <person name="Cullen D."/>
            <person name="Hibbett D.S."/>
            <person name="Grigoriev I.V."/>
        </authorList>
    </citation>
    <scope>NUCLEOTIDE SEQUENCE [LARGE SCALE GENOMIC DNA]</scope>
    <source>
        <strain evidence="4">MUCL 33604</strain>
    </source>
</reference>
<feature type="domain" description="DUF7704" evidence="2">
    <location>
        <begin position="6"/>
        <end position="159"/>
    </location>
</feature>
<dbReference type="Proteomes" id="UP000027265">
    <property type="component" value="Unassembled WGS sequence"/>
</dbReference>
<dbReference type="InterPro" id="IPR056121">
    <property type="entry name" value="DUF7704"/>
</dbReference>
<keyword evidence="4" id="KW-1185">Reference proteome</keyword>
<sequence>MSDFPALTGFYNLLFLHLEPASTILPAFMAWVFPGANWFHHQLIPSSTSPVPSGFLEGRSVMAIWQLGNCYLLLGLLSTLVFRAVRDALPNNPAAQEQILGASFTAMALADATHIVASWIALPSDIRLNPAGWNPMTHGNITVVIFLLCSRLAWFKGIGRKTYYYGVQSSTKTRKTS</sequence>
<dbReference type="STRING" id="933084.A0A067PJK7"/>
<evidence type="ECO:0000313" key="4">
    <source>
        <dbReference type="Proteomes" id="UP000027265"/>
    </source>
</evidence>
<feature type="transmembrane region" description="Helical" evidence="1">
    <location>
        <begin position="137"/>
        <end position="154"/>
    </location>
</feature>
<dbReference type="Pfam" id="PF24803">
    <property type="entry name" value="DUF7704"/>
    <property type="match status" value="1"/>
</dbReference>
<name>A0A067PJK7_9AGAM</name>